<evidence type="ECO:0000313" key="3">
    <source>
        <dbReference type="Proteomes" id="UP001241758"/>
    </source>
</evidence>
<gene>
    <name evidence="2" type="ORF">QLQ12_03400</name>
</gene>
<proteinExistence type="predicted"/>
<evidence type="ECO:0000313" key="2">
    <source>
        <dbReference type="EMBL" id="MDI6097647.1"/>
    </source>
</evidence>
<keyword evidence="3" id="KW-1185">Reference proteome</keyword>
<feature type="region of interest" description="Disordered" evidence="1">
    <location>
        <begin position="186"/>
        <end position="208"/>
    </location>
</feature>
<evidence type="ECO:0000256" key="1">
    <source>
        <dbReference type="SAM" id="MobiDB-lite"/>
    </source>
</evidence>
<dbReference type="RefSeq" id="WP_282757041.1">
    <property type="nucleotide sequence ID" value="NZ_JASCTH010000002.1"/>
</dbReference>
<organism evidence="2 3">
    <name type="scientific">Actinoplanes sandaracinus</name>
    <dbReference type="NCBI Taxonomy" id="3045177"/>
    <lineage>
        <taxon>Bacteria</taxon>
        <taxon>Bacillati</taxon>
        <taxon>Actinomycetota</taxon>
        <taxon>Actinomycetes</taxon>
        <taxon>Micromonosporales</taxon>
        <taxon>Micromonosporaceae</taxon>
        <taxon>Actinoplanes</taxon>
    </lineage>
</organism>
<name>A0ABT6WD18_9ACTN</name>
<sequence length="208" mass="24311">MPDEGEMQSLVVRLRTIEQERDAWRSRCDGLATERDREREAARRLRGSRSYRLGNGLATLAREPLRLVRRIRRRPVDVPPRRRAAKRPLPARLYVAIGLDLPELREFVLTVRRRVVVELDHRAVVLTDNPEFSLLRKAGLILEYLPDRVTWERHRPDQPWDVVLSQRLSRLYAEHDATHVVFVDPDRPPTLPEMLDTTPPARTSLQQS</sequence>
<protein>
    <submittedName>
        <fullName evidence="2">Uncharacterized protein</fullName>
    </submittedName>
</protein>
<reference evidence="2 3" key="1">
    <citation type="submission" date="2023-05" db="EMBL/GenBank/DDBJ databases">
        <title>Actinoplanes sp. NEAU-A12 genome sequencing.</title>
        <authorList>
            <person name="Wang Z.-S."/>
        </authorList>
    </citation>
    <scope>NUCLEOTIDE SEQUENCE [LARGE SCALE GENOMIC DNA]</scope>
    <source>
        <strain evidence="2 3">NEAU-A12</strain>
    </source>
</reference>
<comment type="caution">
    <text evidence="2">The sequence shown here is derived from an EMBL/GenBank/DDBJ whole genome shotgun (WGS) entry which is preliminary data.</text>
</comment>
<dbReference type="EMBL" id="JASCTH010000002">
    <property type="protein sequence ID" value="MDI6097647.1"/>
    <property type="molecule type" value="Genomic_DNA"/>
</dbReference>
<accession>A0ABT6WD18</accession>
<dbReference type="Proteomes" id="UP001241758">
    <property type="component" value="Unassembled WGS sequence"/>
</dbReference>